<feature type="non-terminal residue" evidence="1">
    <location>
        <position position="61"/>
    </location>
</feature>
<keyword evidence="2" id="KW-1185">Reference proteome</keyword>
<evidence type="ECO:0000313" key="2">
    <source>
        <dbReference type="Proteomes" id="UP001153555"/>
    </source>
</evidence>
<dbReference type="Proteomes" id="UP001153555">
    <property type="component" value="Unassembled WGS sequence"/>
</dbReference>
<proteinExistence type="predicted"/>
<name>A0A9N7MJG4_STRHE</name>
<reference evidence="1" key="1">
    <citation type="submission" date="2019-12" db="EMBL/GenBank/DDBJ databases">
        <authorList>
            <person name="Scholes J."/>
        </authorList>
    </citation>
    <scope>NUCLEOTIDE SEQUENCE</scope>
</reference>
<dbReference type="EMBL" id="CACSLK010000214">
    <property type="protein sequence ID" value="CAA0805936.1"/>
    <property type="molecule type" value="Genomic_DNA"/>
</dbReference>
<protein>
    <submittedName>
        <fullName evidence="1">Uncharacterized protein</fullName>
    </submittedName>
</protein>
<accession>A0A9N7MJG4</accession>
<organism evidence="1 2">
    <name type="scientific">Striga hermonthica</name>
    <name type="common">Purple witchweed</name>
    <name type="synonym">Buchnera hermonthica</name>
    <dbReference type="NCBI Taxonomy" id="68872"/>
    <lineage>
        <taxon>Eukaryota</taxon>
        <taxon>Viridiplantae</taxon>
        <taxon>Streptophyta</taxon>
        <taxon>Embryophyta</taxon>
        <taxon>Tracheophyta</taxon>
        <taxon>Spermatophyta</taxon>
        <taxon>Magnoliopsida</taxon>
        <taxon>eudicotyledons</taxon>
        <taxon>Gunneridae</taxon>
        <taxon>Pentapetalae</taxon>
        <taxon>asterids</taxon>
        <taxon>lamiids</taxon>
        <taxon>Lamiales</taxon>
        <taxon>Orobanchaceae</taxon>
        <taxon>Buchnereae</taxon>
        <taxon>Striga</taxon>
    </lineage>
</organism>
<dbReference type="AlphaFoldDB" id="A0A9N7MJG4"/>
<comment type="caution">
    <text evidence="1">The sequence shown here is derived from an EMBL/GenBank/DDBJ whole genome shotgun (WGS) entry which is preliminary data.</text>
</comment>
<sequence length="61" mass="6822">MLSQGVGIVAWNCLCCLCNRCTTVGSRRAIIESRHAVVKRHLRVSHQVVIVWPCHAIVEVL</sequence>
<evidence type="ECO:0000313" key="1">
    <source>
        <dbReference type="EMBL" id="CAA0805936.1"/>
    </source>
</evidence>
<gene>
    <name evidence="1" type="ORF">SHERM_00844</name>
</gene>